<accession>A0A2C9UZB5</accession>
<reference evidence="1" key="1">
    <citation type="submission" date="2016-02" db="EMBL/GenBank/DDBJ databases">
        <title>WGS assembly of Manihot esculenta.</title>
        <authorList>
            <person name="Bredeson J.V."/>
            <person name="Prochnik S.E."/>
            <person name="Lyons J.B."/>
            <person name="Schmutz J."/>
            <person name="Grimwood J."/>
            <person name="Vrebalov J."/>
            <person name="Bart R.S."/>
            <person name="Amuge T."/>
            <person name="Ferguson M.E."/>
            <person name="Green R."/>
            <person name="Putnam N."/>
            <person name="Stites J."/>
            <person name="Rounsley S."/>
            <person name="Rokhsar D.S."/>
        </authorList>
    </citation>
    <scope>NUCLEOTIDE SEQUENCE [LARGE SCALE GENOMIC DNA]</scope>
    <source>
        <tissue evidence="1">Leaf</tissue>
    </source>
</reference>
<evidence type="ECO:0000313" key="1">
    <source>
        <dbReference type="EMBL" id="OAY36517.1"/>
    </source>
</evidence>
<sequence length="35" mass="4118">MFSSLLPALSFALLNSNAIFSIFLFYNRHTYWGQF</sequence>
<organism evidence="1">
    <name type="scientific">Manihot esculenta</name>
    <name type="common">Cassava</name>
    <name type="synonym">Jatropha manihot</name>
    <dbReference type="NCBI Taxonomy" id="3983"/>
    <lineage>
        <taxon>Eukaryota</taxon>
        <taxon>Viridiplantae</taxon>
        <taxon>Streptophyta</taxon>
        <taxon>Embryophyta</taxon>
        <taxon>Tracheophyta</taxon>
        <taxon>Spermatophyta</taxon>
        <taxon>Magnoliopsida</taxon>
        <taxon>eudicotyledons</taxon>
        <taxon>Gunneridae</taxon>
        <taxon>Pentapetalae</taxon>
        <taxon>rosids</taxon>
        <taxon>fabids</taxon>
        <taxon>Malpighiales</taxon>
        <taxon>Euphorbiaceae</taxon>
        <taxon>Crotonoideae</taxon>
        <taxon>Manihoteae</taxon>
        <taxon>Manihot</taxon>
    </lineage>
</organism>
<dbReference type="EMBL" id="CM004397">
    <property type="protein sequence ID" value="OAY36517.1"/>
    <property type="molecule type" value="Genomic_DNA"/>
</dbReference>
<dbReference type="AlphaFoldDB" id="A0A2C9UZB5"/>
<proteinExistence type="predicted"/>
<protein>
    <submittedName>
        <fullName evidence="1">Uncharacterized protein</fullName>
    </submittedName>
</protein>
<gene>
    <name evidence="1" type="ORF">MANES_11G027400</name>
</gene>
<name>A0A2C9UZB5_MANES</name>